<evidence type="ECO:0000256" key="1">
    <source>
        <dbReference type="SAM" id="MobiDB-lite"/>
    </source>
</evidence>
<gene>
    <name evidence="2" type="ORF">CfE428DRAFT_6421</name>
</gene>
<keyword evidence="3" id="KW-1185">Reference proteome</keyword>
<evidence type="ECO:0000313" key="2">
    <source>
        <dbReference type="EMBL" id="EDY16027.1"/>
    </source>
</evidence>
<dbReference type="Proteomes" id="UP000005824">
    <property type="component" value="Unassembled WGS sequence"/>
</dbReference>
<proteinExistence type="predicted"/>
<sequence>MEPVNQRKSGEVSHKSGGSQGKSGNENAAQKPVVHCARQMNKHTSKSNPVPEIPGVDFLPKPEKPSKSMAGPFYIDQIDILINTARAVRNRAKQGLVFIAPAGVGFKIFKRKAVRA</sequence>
<dbReference type="AlphaFoldDB" id="B4DBY0"/>
<name>B4DBY0_9BACT</name>
<feature type="region of interest" description="Disordered" evidence="1">
    <location>
        <begin position="1"/>
        <end position="62"/>
    </location>
</feature>
<organism evidence="2 3">
    <name type="scientific">Chthoniobacter flavus Ellin428</name>
    <dbReference type="NCBI Taxonomy" id="497964"/>
    <lineage>
        <taxon>Bacteria</taxon>
        <taxon>Pseudomonadati</taxon>
        <taxon>Verrucomicrobiota</taxon>
        <taxon>Spartobacteria</taxon>
        <taxon>Chthoniobacterales</taxon>
        <taxon>Chthoniobacteraceae</taxon>
        <taxon>Chthoniobacter</taxon>
    </lineage>
</organism>
<accession>B4DBY0</accession>
<protein>
    <submittedName>
        <fullName evidence="2">Uncharacterized protein</fullName>
    </submittedName>
</protein>
<dbReference type="EMBL" id="ABVL01000042">
    <property type="protein sequence ID" value="EDY16027.1"/>
    <property type="molecule type" value="Genomic_DNA"/>
</dbReference>
<dbReference type="InParanoid" id="B4DBY0"/>
<dbReference type="STRING" id="497964.CfE428DRAFT_6421"/>
<reference evidence="2 3" key="1">
    <citation type="journal article" date="2011" name="J. Bacteriol.">
        <title>Genome sequence of Chthoniobacter flavus Ellin428, an aerobic heterotrophic soil bacterium.</title>
        <authorList>
            <person name="Kant R."/>
            <person name="van Passel M.W."/>
            <person name="Palva A."/>
            <person name="Lucas S."/>
            <person name="Lapidus A."/>
            <person name="Glavina Del Rio T."/>
            <person name="Dalin E."/>
            <person name="Tice H."/>
            <person name="Bruce D."/>
            <person name="Goodwin L."/>
            <person name="Pitluck S."/>
            <person name="Larimer F.W."/>
            <person name="Land M.L."/>
            <person name="Hauser L."/>
            <person name="Sangwan P."/>
            <person name="de Vos W.M."/>
            <person name="Janssen P.H."/>
            <person name="Smidt H."/>
        </authorList>
    </citation>
    <scope>NUCLEOTIDE SEQUENCE [LARGE SCALE GENOMIC DNA]</scope>
    <source>
        <strain evidence="2 3">Ellin428</strain>
    </source>
</reference>
<comment type="caution">
    <text evidence="2">The sequence shown here is derived from an EMBL/GenBank/DDBJ whole genome shotgun (WGS) entry which is preliminary data.</text>
</comment>
<evidence type="ECO:0000313" key="3">
    <source>
        <dbReference type="Proteomes" id="UP000005824"/>
    </source>
</evidence>